<sequence>MKMAIRYGVIGTGALGGFYGGMLAKAGHEVHFLFRSDYEYVRNHGLQVESVNGDFHLSEVNAYPNTEEMPLCDVILVCLKTTGNHHLPELIKPILHAKSVVVLLQNGLGLEEDLSAQLPGVAIAGGLAFICSNKIGPGHIHHLDYGKLIIGSYNVPEQEILKQIVSDFQLAGIHSELSPDLKFSRWQKLVWNIPFNGMTVVLNTTTDRLMSNNQTRELSKELMLEVIHGANACGVPLKESLAQQMIDMTVKMKPYAPSMKLDYDHRRAMEIEYIYSKPLETAGKAGFEMCKVAMLEKQLRFIQAHLLDK</sequence>
<evidence type="ECO:0000256" key="3">
    <source>
        <dbReference type="ARBA" id="ARBA00013014"/>
    </source>
</evidence>
<dbReference type="EMBL" id="AP018694">
    <property type="protein sequence ID" value="BBE16915.1"/>
    <property type="molecule type" value="Genomic_DNA"/>
</dbReference>
<dbReference type="InterPro" id="IPR013328">
    <property type="entry name" value="6PGD_dom2"/>
</dbReference>
<evidence type="ECO:0000256" key="5">
    <source>
        <dbReference type="ARBA" id="ARBA00022857"/>
    </source>
</evidence>
<dbReference type="GO" id="GO:0008677">
    <property type="term" value="F:2-dehydropantoate 2-reductase activity"/>
    <property type="evidence" value="ECO:0007669"/>
    <property type="project" value="UniProtKB-EC"/>
</dbReference>
<evidence type="ECO:0000256" key="9">
    <source>
        <dbReference type="RuleBase" id="RU362068"/>
    </source>
</evidence>
<evidence type="ECO:0000259" key="11">
    <source>
        <dbReference type="Pfam" id="PF08546"/>
    </source>
</evidence>
<dbReference type="InterPro" id="IPR013332">
    <property type="entry name" value="KPR_N"/>
</dbReference>
<name>A0A5K7S603_9BACT</name>
<reference evidence="12" key="1">
    <citation type="journal article" date="2020" name="Int. J. Syst. Evol. Microbiol.">
        <title>Aquipluma nitroreducens gen. nov. sp. nov., a novel facultatively anaerobic bacterium isolated from a freshwater lake.</title>
        <authorList>
            <person name="Watanabe M."/>
            <person name="Kojima H."/>
            <person name="Fukui M."/>
        </authorList>
    </citation>
    <scope>NUCLEOTIDE SEQUENCE</scope>
    <source>
        <strain evidence="12">MeG22</strain>
    </source>
</reference>
<comment type="similarity">
    <text evidence="2 9">Belongs to the ketopantoate reductase family.</text>
</comment>
<dbReference type="UniPathway" id="UPA00028">
    <property type="reaction ID" value="UER00004"/>
</dbReference>
<keyword evidence="6 9" id="KW-0560">Oxidoreductase</keyword>
<feature type="domain" description="Ketopantoate reductase N-terminal" evidence="10">
    <location>
        <begin position="8"/>
        <end position="154"/>
    </location>
</feature>
<keyword evidence="5 9" id="KW-0521">NADP</keyword>
<dbReference type="Gene3D" id="1.10.1040.10">
    <property type="entry name" value="N-(1-d-carboxylethyl)-l-norvaline Dehydrogenase, domain 2"/>
    <property type="match status" value="1"/>
</dbReference>
<evidence type="ECO:0000256" key="2">
    <source>
        <dbReference type="ARBA" id="ARBA00007870"/>
    </source>
</evidence>
<dbReference type="KEGG" id="anf:AQPE_1062"/>
<dbReference type="NCBIfam" id="NF004887">
    <property type="entry name" value="PRK06249.1"/>
    <property type="match status" value="1"/>
</dbReference>
<dbReference type="Proteomes" id="UP001193389">
    <property type="component" value="Chromosome"/>
</dbReference>
<comment type="pathway">
    <text evidence="1 9">Cofactor biosynthesis; (R)-pantothenate biosynthesis; (R)-pantoate from 3-methyl-2-oxobutanoate: step 2/2.</text>
</comment>
<dbReference type="PANTHER" id="PTHR21708">
    <property type="entry name" value="PROBABLE 2-DEHYDROPANTOATE 2-REDUCTASE"/>
    <property type="match status" value="1"/>
</dbReference>
<dbReference type="Pfam" id="PF08546">
    <property type="entry name" value="ApbA_C"/>
    <property type="match status" value="1"/>
</dbReference>
<dbReference type="InterPro" id="IPR013752">
    <property type="entry name" value="KPA_reductase"/>
</dbReference>
<dbReference type="EC" id="1.1.1.169" evidence="3 9"/>
<accession>A0A5K7S603</accession>
<evidence type="ECO:0000256" key="4">
    <source>
        <dbReference type="ARBA" id="ARBA00019465"/>
    </source>
</evidence>
<dbReference type="GO" id="GO:0015940">
    <property type="term" value="P:pantothenate biosynthetic process"/>
    <property type="evidence" value="ECO:0007669"/>
    <property type="project" value="UniProtKB-UniPathway"/>
</dbReference>
<keyword evidence="13" id="KW-1185">Reference proteome</keyword>
<dbReference type="SUPFAM" id="SSF51735">
    <property type="entry name" value="NAD(P)-binding Rossmann-fold domains"/>
    <property type="match status" value="1"/>
</dbReference>
<dbReference type="SUPFAM" id="SSF48179">
    <property type="entry name" value="6-phosphogluconate dehydrogenase C-terminal domain-like"/>
    <property type="match status" value="1"/>
</dbReference>
<evidence type="ECO:0000313" key="12">
    <source>
        <dbReference type="EMBL" id="BBE16915.1"/>
    </source>
</evidence>
<dbReference type="FunFam" id="1.10.1040.10:FF:000017">
    <property type="entry name" value="2-dehydropantoate 2-reductase"/>
    <property type="match status" value="1"/>
</dbReference>
<evidence type="ECO:0000256" key="1">
    <source>
        <dbReference type="ARBA" id="ARBA00004994"/>
    </source>
</evidence>
<protein>
    <recommendedName>
        <fullName evidence="4 9">2-dehydropantoate 2-reductase</fullName>
        <ecNumber evidence="3 9">1.1.1.169</ecNumber>
    </recommendedName>
    <alternativeName>
        <fullName evidence="7 9">Ketopantoate reductase</fullName>
    </alternativeName>
</protein>
<comment type="catalytic activity">
    <reaction evidence="8 9">
        <text>(R)-pantoate + NADP(+) = 2-dehydropantoate + NADPH + H(+)</text>
        <dbReference type="Rhea" id="RHEA:16233"/>
        <dbReference type="ChEBI" id="CHEBI:11561"/>
        <dbReference type="ChEBI" id="CHEBI:15378"/>
        <dbReference type="ChEBI" id="CHEBI:15980"/>
        <dbReference type="ChEBI" id="CHEBI:57783"/>
        <dbReference type="ChEBI" id="CHEBI:58349"/>
        <dbReference type="EC" id="1.1.1.169"/>
    </reaction>
</comment>
<gene>
    <name evidence="12" type="ORF">AQPE_1062</name>
</gene>
<evidence type="ECO:0000256" key="8">
    <source>
        <dbReference type="ARBA" id="ARBA00048793"/>
    </source>
</evidence>
<keyword evidence="9" id="KW-0566">Pantothenate biosynthesis</keyword>
<dbReference type="Gene3D" id="3.40.50.720">
    <property type="entry name" value="NAD(P)-binding Rossmann-like Domain"/>
    <property type="match status" value="1"/>
</dbReference>
<dbReference type="PANTHER" id="PTHR21708:SF26">
    <property type="entry name" value="2-DEHYDROPANTOATE 2-REDUCTASE"/>
    <property type="match status" value="1"/>
</dbReference>
<dbReference type="GO" id="GO:0005737">
    <property type="term" value="C:cytoplasm"/>
    <property type="evidence" value="ECO:0007669"/>
    <property type="project" value="TreeGrafter"/>
</dbReference>
<dbReference type="InterPro" id="IPR036291">
    <property type="entry name" value="NAD(P)-bd_dom_sf"/>
</dbReference>
<comment type="function">
    <text evidence="9">Catalyzes the NADPH-dependent reduction of ketopantoate into pantoic acid.</text>
</comment>
<organism evidence="12 13">
    <name type="scientific">Aquipluma nitroreducens</name>
    <dbReference type="NCBI Taxonomy" id="2010828"/>
    <lineage>
        <taxon>Bacteria</taxon>
        <taxon>Pseudomonadati</taxon>
        <taxon>Bacteroidota</taxon>
        <taxon>Bacteroidia</taxon>
        <taxon>Marinilabiliales</taxon>
        <taxon>Prolixibacteraceae</taxon>
        <taxon>Aquipluma</taxon>
    </lineage>
</organism>
<evidence type="ECO:0000259" key="10">
    <source>
        <dbReference type="Pfam" id="PF02558"/>
    </source>
</evidence>
<dbReference type="InterPro" id="IPR003710">
    <property type="entry name" value="ApbA"/>
</dbReference>
<dbReference type="InterPro" id="IPR008927">
    <property type="entry name" value="6-PGluconate_DH-like_C_sf"/>
</dbReference>
<dbReference type="InterPro" id="IPR051402">
    <property type="entry name" value="KPR-Related"/>
</dbReference>
<dbReference type="Pfam" id="PF02558">
    <property type="entry name" value="ApbA"/>
    <property type="match status" value="1"/>
</dbReference>
<dbReference type="AlphaFoldDB" id="A0A5K7S603"/>
<dbReference type="NCBIfam" id="TIGR00745">
    <property type="entry name" value="apbA_panE"/>
    <property type="match status" value="1"/>
</dbReference>
<feature type="domain" description="Ketopantoate reductase C-terminal" evidence="11">
    <location>
        <begin position="184"/>
        <end position="302"/>
    </location>
</feature>
<proteinExistence type="inferred from homology"/>
<evidence type="ECO:0000313" key="13">
    <source>
        <dbReference type="Proteomes" id="UP001193389"/>
    </source>
</evidence>
<evidence type="ECO:0000256" key="6">
    <source>
        <dbReference type="ARBA" id="ARBA00023002"/>
    </source>
</evidence>
<evidence type="ECO:0000256" key="7">
    <source>
        <dbReference type="ARBA" id="ARBA00032024"/>
    </source>
</evidence>